<dbReference type="GO" id="GO:0005634">
    <property type="term" value="C:nucleus"/>
    <property type="evidence" value="ECO:0007669"/>
    <property type="project" value="UniProtKB-SubCell"/>
</dbReference>
<dbReference type="Proteomes" id="UP000247498">
    <property type="component" value="Unassembled WGS sequence"/>
</dbReference>
<dbReference type="GO" id="GO:0005829">
    <property type="term" value="C:cytosol"/>
    <property type="evidence" value="ECO:0007669"/>
    <property type="project" value="UniProtKB-SubCell"/>
</dbReference>
<dbReference type="EMBL" id="BDRX01000047">
    <property type="protein sequence ID" value="GBF94058.1"/>
    <property type="molecule type" value="Genomic_DNA"/>
</dbReference>
<comment type="subcellular location">
    <subcellularLocation>
        <location evidence="5">Cytoplasm</location>
        <location evidence="5">Cytosol</location>
    </subcellularLocation>
    <subcellularLocation>
        <location evidence="5">Nucleus</location>
    </subcellularLocation>
</comment>
<dbReference type="Pfam" id="PF01627">
    <property type="entry name" value="Hpt"/>
    <property type="match status" value="1"/>
</dbReference>
<dbReference type="FunCoup" id="A0A2V0P2F4">
    <property type="interactions" value="439"/>
</dbReference>
<dbReference type="GO" id="GO:0000160">
    <property type="term" value="P:phosphorelay signal transduction system"/>
    <property type="evidence" value="ECO:0007669"/>
    <property type="project" value="UniProtKB-UniRule"/>
</dbReference>
<keyword evidence="5" id="KW-0902">Two-component regulatory system</keyword>
<evidence type="ECO:0000313" key="7">
    <source>
        <dbReference type="EMBL" id="GBF94058.1"/>
    </source>
</evidence>
<dbReference type="Gene3D" id="1.20.120.160">
    <property type="entry name" value="HPT domain"/>
    <property type="match status" value="1"/>
</dbReference>
<dbReference type="InterPro" id="IPR045871">
    <property type="entry name" value="AHP1-5/YPD1"/>
</dbReference>
<evidence type="ECO:0000256" key="3">
    <source>
        <dbReference type="ARBA" id="ARBA00023242"/>
    </source>
</evidence>
<evidence type="ECO:0000313" key="8">
    <source>
        <dbReference type="Proteomes" id="UP000247498"/>
    </source>
</evidence>
<evidence type="ECO:0000256" key="2">
    <source>
        <dbReference type="ARBA" id="ARBA00022864"/>
    </source>
</evidence>
<dbReference type="PANTHER" id="PTHR28242:SF52">
    <property type="entry name" value="PHOSPHORELAY INTERMEDIATE PROTEIN YPD1"/>
    <property type="match status" value="1"/>
</dbReference>
<reference evidence="7 8" key="1">
    <citation type="journal article" date="2018" name="Sci. Rep.">
        <title>Raphidocelis subcapitata (=Pseudokirchneriella subcapitata) provides an insight into genome evolution and environmental adaptations in the Sphaeropleales.</title>
        <authorList>
            <person name="Suzuki S."/>
            <person name="Yamaguchi H."/>
            <person name="Nakajima N."/>
            <person name="Kawachi M."/>
        </authorList>
    </citation>
    <scope>NUCLEOTIDE SEQUENCE [LARGE SCALE GENOMIC DNA]</scope>
    <source>
        <strain evidence="7 8">NIES-35</strain>
    </source>
</reference>
<dbReference type="PROSITE" id="PS50894">
    <property type="entry name" value="HPT"/>
    <property type="match status" value="1"/>
</dbReference>
<keyword evidence="4" id="KW-0597">Phosphoprotein</keyword>
<dbReference type="SUPFAM" id="SSF47226">
    <property type="entry name" value="Histidine-containing phosphotransfer domain, HPT domain"/>
    <property type="match status" value="1"/>
</dbReference>
<feature type="modified residue" description="Phosphohistidine" evidence="4">
    <location>
        <position position="81"/>
    </location>
</feature>
<dbReference type="GO" id="GO:0043424">
    <property type="term" value="F:protein histidine kinase binding"/>
    <property type="evidence" value="ECO:0007669"/>
    <property type="project" value="UniProtKB-UniRule"/>
</dbReference>
<dbReference type="InterPro" id="IPR036641">
    <property type="entry name" value="HPT_dom_sf"/>
</dbReference>
<dbReference type="STRING" id="307507.A0A2V0P2F4"/>
<accession>A0A2V0P2F4</accession>
<name>A0A2V0P2F4_9CHLO</name>
<dbReference type="OrthoDB" id="1673781at2759"/>
<comment type="function">
    <text evidence="5">Functions as a two-component phosphorelay mediators between cytokinin sensor histidine kinases and response regulators (B-type ARRs). Plays an important role in propagating cytokinin signal transduction.</text>
</comment>
<evidence type="ECO:0000256" key="4">
    <source>
        <dbReference type="PROSITE-ProRule" id="PRU00110"/>
    </source>
</evidence>
<organism evidence="7 8">
    <name type="scientific">Raphidocelis subcapitata</name>
    <dbReference type="NCBI Taxonomy" id="307507"/>
    <lineage>
        <taxon>Eukaryota</taxon>
        <taxon>Viridiplantae</taxon>
        <taxon>Chlorophyta</taxon>
        <taxon>core chlorophytes</taxon>
        <taxon>Chlorophyceae</taxon>
        <taxon>CS clade</taxon>
        <taxon>Sphaeropleales</taxon>
        <taxon>Selenastraceae</taxon>
        <taxon>Raphidocelis</taxon>
    </lineage>
</organism>
<dbReference type="InParanoid" id="A0A2V0P2F4"/>
<keyword evidence="2 5" id="KW-0932">Cytokinin signaling pathway</keyword>
<evidence type="ECO:0000256" key="5">
    <source>
        <dbReference type="RuleBase" id="RU369004"/>
    </source>
</evidence>
<dbReference type="AlphaFoldDB" id="A0A2V0P2F4"/>
<keyword evidence="3" id="KW-0539">Nucleus</keyword>
<dbReference type="GO" id="GO:0009736">
    <property type="term" value="P:cytokinin-activated signaling pathway"/>
    <property type="evidence" value="ECO:0007669"/>
    <property type="project" value="UniProtKB-KW"/>
</dbReference>
<dbReference type="GO" id="GO:0009927">
    <property type="term" value="F:histidine phosphotransfer kinase activity"/>
    <property type="evidence" value="ECO:0007669"/>
    <property type="project" value="UniProtKB-UniRule"/>
</dbReference>
<dbReference type="PANTHER" id="PTHR28242">
    <property type="entry name" value="PHOSPHORELAY INTERMEDIATE PROTEIN YPD1"/>
    <property type="match status" value="1"/>
</dbReference>
<comment type="caution">
    <text evidence="7">The sequence shown here is derived from an EMBL/GenBank/DDBJ whole genome shotgun (WGS) entry which is preliminary data.</text>
</comment>
<feature type="domain" description="HPt" evidence="6">
    <location>
        <begin position="40"/>
        <end position="135"/>
    </location>
</feature>
<evidence type="ECO:0000259" key="6">
    <source>
        <dbReference type="PROSITE" id="PS50894"/>
    </source>
</evidence>
<keyword evidence="8" id="KW-1185">Reference proteome</keyword>
<gene>
    <name evidence="7" type="ORF">Rsub_07326</name>
</gene>
<keyword evidence="1" id="KW-0963">Cytoplasm</keyword>
<comment type="domain">
    <text evidence="5">Histidine-containing phosphotransfer domain (HPt) contains an active histidine that mediates the phosphotransfer.</text>
</comment>
<evidence type="ECO:0000256" key="1">
    <source>
        <dbReference type="ARBA" id="ARBA00022490"/>
    </source>
</evidence>
<proteinExistence type="predicted"/>
<protein>
    <recommendedName>
        <fullName evidence="5">Histidine-containing phosphotransfer protein</fullName>
    </recommendedName>
</protein>
<dbReference type="FunFam" id="1.20.120.160:FF:000001">
    <property type="entry name" value="Histidine-containing phosphotransfer protein 1"/>
    <property type="match status" value="1"/>
</dbReference>
<dbReference type="CDD" id="cd00088">
    <property type="entry name" value="HPT"/>
    <property type="match status" value="1"/>
</dbReference>
<sequence>MADPLSQILAHQQQALAAMTAEGLLDEQFQQLLALQDESNPDFVSEVAELYFDDALPKIQRVGQLLSEAAPDFGELDAVVHQFKGSSASLGAGGMAKLCIRMRELCQQRDVAGCQALVMQMQEQFMRLKQQLSVFLSLEAQRKQLAGGG</sequence>
<dbReference type="InterPro" id="IPR008207">
    <property type="entry name" value="Sig_transdc_His_kin_Hpt_dom"/>
</dbReference>